<keyword evidence="2" id="KW-1185">Reference proteome</keyword>
<organism evidence="1 2">
    <name type="scientific">Kaistella pullorum</name>
    <dbReference type="NCBI Taxonomy" id="2763074"/>
    <lineage>
        <taxon>Bacteria</taxon>
        <taxon>Pseudomonadati</taxon>
        <taxon>Bacteroidota</taxon>
        <taxon>Flavobacteriia</taxon>
        <taxon>Flavobacteriales</taxon>
        <taxon>Weeksellaceae</taxon>
        <taxon>Chryseobacterium group</taxon>
        <taxon>Kaistella</taxon>
    </lineage>
</organism>
<gene>
    <name evidence="1" type="ORF">H9628_04870</name>
</gene>
<evidence type="ECO:0008006" key="3">
    <source>
        <dbReference type="Google" id="ProtNLM"/>
    </source>
</evidence>
<comment type="caution">
    <text evidence="1">The sequence shown here is derived from an EMBL/GenBank/DDBJ whole genome shotgun (WGS) entry which is preliminary data.</text>
</comment>
<dbReference type="EMBL" id="JACSPS010000002">
    <property type="protein sequence ID" value="MBD8017795.1"/>
    <property type="molecule type" value="Genomic_DNA"/>
</dbReference>
<sequence length="321" mass="36991">MEIHTLNKHDFKKYLLAQLPDSRQEELIFWKKAIPLPVDLVYKIFDSRGELFKIYLDHISAVTLYFFAAESEKTDYIQQINNLPNSGTELLSDRLNDQFEKYYFDSDISALTATLAEKLFVVEYKFSVEDYIHALSHEGRKYRRLYVPQKIKESLREYHPAMLNYIGVSNGDMFGNIVADHLGVYRSGFSDAFAAIFNKLLDFVVAKTYEHKVDISAASGIRITQVTEPPQQYLKPETGTVADGSLWEPRYRDAKSTFILNERHPYLELIDKKSGIEVLADLAGQSALIENETLQDSKAKILENFRQEISRKLRLIAENPT</sequence>
<evidence type="ECO:0000313" key="1">
    <source>
        <dbReference type="EMBL" id="MBD8017795.1"/>
    </source>
</evidence>
<protein>
    <recommendedName>
        <fullName evidence="3">RES domain-containing protein</fullName>
    </recommendedName>
</protein>
<name>A0ABR8WL69_9FLAO</name>
<accession>A0ABR8WL69</accession>
<dbReference type="RefSeq" id="WP_251833007.1">
    <property type="nucleotide sequence ID" value="NZ_JACSPS010000002.1"/>
</dbReference>
<reference evidence="1 2" key="1">
    <citation type="submission" date="2020-08" db="EMBL/GenBank/DDBJ databases">
        <title>A Genomic Blueprint of the Chicken Gut Microbiome.</title>
        <authorList>
            <person name="Gilroy R."/>
            <person name="Ravi A."/>
            <person name="Getino M."/>
            <person name="Pursley I."/>
            <person name="Horton D.L."/>
            <person name="Alikhan N.-F."/>
            <person name="Baker D."/>
            <person name="Gharbi K."/>
            <person name="Hall N."/>
            <person name="Watson M."/>
            <person name="Adriaenssens E.M."/>
            <person name="Foster-Nyarko E."/>
            <person name="Jarju S."/>
            <person name="Secka A."/>
            <person name="Antonio M."/>
            <person name="Oren A."/>
            <person name="Chaudhuri R."/>
            <person name="La Ragione R.M."/>
            <person name="Hildebrand F."/>
            <person name="Pallen M.J."/>
        </authorList>
    </citation>
    <scope>NUCLEOTIDE SEQUENCE [LARGE SCALE GENOMIC DNA]</scope>
    <source>
        <strain evidence="1 2">Sa1CVA4</strain>
    </source>
</reference>
<evidence type="ECO:0000313" key="2">
    <source>
        <dbReference type="Proteomes" id="UP000626242"/>
    </source>
</evidence>
<dbReference type="Proteomes" id="UP000626242">
    <property type="component" value="Unassembled WGS sequence"/>
</dbReference>
<proteinExistence type="predicted"/>